<accession>A0A1N7DBD4</accession>
<gene>
    <name evidence="2" type="ORF">SAMN05421858_3486</name>
</gene>
<feature type="region of interest" description="Disordered" evidence="1">
    <location>
        <begin position="389"/>
        <end position="417"/>
    </location>
</feature>
<proteinExistence type="predicted"/>
<dbReference type="InterPro" id="IPR012334">
    <property type="entry name" value="Pectin_lyas_fold"/>
</dbReference>
<evidence type="ECO:0000313" key="3">
    <source>
        <dbReference type="Proteomes" id="UP000186914"/>
    </source>
</evidence>
<protein>
    <recommendedName>
        <fullName evidence="4">Right handed beta helix region</fullName>
    </recommendedName>
</protein>
<sequence length="781" mass="84999">MPTFNIVDQGASNTGGSAIDPILTPLIGAETTIVFPPGTYKLNELVVPSGVGDFELIAPDGARLVPGQSGDNVRWIDVYSNGFTLDGFELDMRGITLPPFIRMNSDAGNWELRRLITRGRVRAATDTNVGSNNSGEARTYFRLSAAAGTRGLLQDCYFHAGSCAPTEASNRRAILIESAKGALTFNRCWFHQWGENTIYAKKPEGKFKILNCYFRNSQNGLRLGGNTEVRNCVSIKDNQHPVSAWSGGSLQRGVSVEAVNPSNSSAGINSYDGTLTIADCDFYHRYLDSSCGGAITASVPCQRIEVQRVRISYESRKNHDAIYTYDGWMGDGTPANLEYLQLEDVHVTNDHNSEYAIFIGQEPDTWGSVSGVLGGSGAQTNSSYISERMTLNGSPKSPRRAPPLRSPPPVGEIPMQPSQLVRIDNTGYSSPTSYQITAGEAVLPAGNDGASITMDWGPNGQPSRLSDSTQATGTVPAGKVYAFYVTGGIEATEADGPATWIVDGDVYDPDASSIFSTNTISTNQATRGQWQQAESDDQTGVTIAKPLSHNGGQPVHVRLRNDANAGFEYMLEEWAYLDGSHTTETFHILHSLSMEPSEREFNLSDGTRYRVKAGEASVTDEFSTVSMGNFFETERPVILAQSQTYNGPDPIVTRVTNVSNTSFRVRVQEEEANGSHTTETVGYIGLQQATGQINTQSFEVRRTDQTVTDQWTQIDFQQEYETPRFVAGLQTFNGLDPANLRYRNLSGTGVEVRVEEEQSADTETAHTTEAVGYVVFEGATT</sequence>
<dbReference type="SUPFAM" id="SSF51126">
    <property type="entry name" value="Pectin lyase-like"/>
    <property type="match status" value="1"/>
</dbReference>
<evidence type="ECO:0008006" key="4">
    <source>
        <dbReference type="Google" id="ProtNLM"/>
    </source>
</evidence>
<reference evidence="3" key="1">
    <citation type="submission" date="2017-01" db="EMBL/GenBank/DDBJ databases">
        <authorList>
            <person name="Varghese N."/>
            <person name="Submissions S."/>
        </authorList>
    </citation>
    <scope>NUCLEOTIDE SEQUENCE [LARGE SCALE GENOMIC DNA]</scope>
    <source>
        <strain evidence="3">CGMCC 1.7737</strain>
    </source>
</reference>
<keyword evidence="3" id="KW-1185">Reference proteome</keyword>
<dbReference type="OrthoDB" id="248432at2157"/>
<dbReference type="Gene3D" id="2.160.20.10">
    <property type="entry name" value="Single-stranded right-handed beta-helix, Pectin lyase-like"/>
    <property type="match status" value="1"/>
</dbReference>
<name>A0A1N7DBD4_9EURY</name>
<dbReference type="RefSeq" id="WP_076431387.1">
    <property type="nucleotide sequence ID" value="NZ_FTNO01000004.1"/>
</dbReference>
<dbReference type="InterPro" id="IPR011050">
    <property type="entry name" value="Pectin_lyase_fold/virulence"/>
</dbReference>
<dbReference type="AlphaFoldDB" id="A0A1N7DBD4"/>
<dbReference type="Proteomes" id="UP000186914">
    <property type="component" value="Unassembled WGS sequence"/>
</dbReference>
<organism evidence="2 3">
    <name type="scientific">Haladaptatus litoreus</name>
    <dbReference type="NCBI Taxonomy" id="553468"/>
    <lineage>
        <taxon>Archaea</taxon>
        <taxon>Methanobacteriati</taxon>
        <taxon>Methanobacteriota</taxon>
        <taxon>Stenosarchaea group</taxon>
        <taxon>Halobacteria</taxon>
        <taxon>Halobacteriales</taxon>
        <taxon>Haladaptataceae</taxon>
        <taxon>Haladaptatus</taxon>
    </lineage>
</organism>
<dbReference type="EMBL" id="FTNO01000004">
    <property type="protein sequence ID" value="SIR73158.1"/>
    <property type="molecule type" value="Genomic_DNA"/>
</dbReference>
<evidence type="ECO:0000313" key="2">
    <source>
        <dbReference type="EMBL" id="SIR73158.1"/>
    </source>
</evidence>
<feature type="compositionally biased region" description="Pro residues" evidence="1">
    <location>
        <begin position="400"/>
        <end position="411"/>
    </location>
</feature>
<evidence type="ECO:0000256" key="1">
    <source>
        <dbReference type="SAM" id="MobiDB-lite"/>
    </source>
</evidence>